<comment type="similarity">
    <text evidence="13">Belongs to the helicase family. Dicer subfamily.</text>
</comment>
<evidence type="ECO:0000259" key="15">
    <source>
        <dbReference type="PROSITE" id="PS51192"/>
    </source>
</evidence>
<dbReference type="InterPro" id="IPR027417">
    <property type="entry name" value="P-loop_NTPase"/>
</dbReference>
<dbReference type="RefSeq" id="XP_037216067.1">
    <property type="nucleotide sequence ID" value="XM_037366673.1"/>
</dbReference>
<dbReference type="GO" id="GO:0030422">
    <property type="term" value="P:siRNA processing"/>
    <property type="evidence" value="ECO:0007669"/>
    <property type="project" value="TreeGrafter"/>
</dbReference>
<evidence type="ECO:0000313" key="19">
    <source>
        <dbReference type="Proteomes" id="UP000636479"/>
    </source>
</evidence>
<name>A0A8H6VUS6_9AGAR</name>
<dbReference type="PROSITE" id="PS51192">
    <property type="entry name" value="HELICASE_ATP_BIND_1"/>
    <property type="match status" value="1"/>
</dbReference>
<accession>A0A8H6VUS6</accession>
<evidence type="ECO:0000256" key="4">
    <source>
        <dbReference type="ARBA" id="ARBA00022737"/>
    </source>
</evidence>
<keyword evidence="3" id="KW-0479">Metal-binding</keyword>
<dbReference type="Gene3D" id="6.10.250.1280">
    <property type="match status" value="1"/>
</dbReference>
<dbReference type="OrthoDB" id="416741at2759"/>
<evidence type="ECO:0000256" key="5">
    <source>
        <dbReference type="ARBA" id="ARBA00022741"/>
    </source>
</evidence>
<evidence type="ECO:0000259" key="14">
    <source>
        <dbReference type="PROSITE" id="PS50142"/>
    </source>
</evidence>
<evidence type="ECO:0000256" key="1">
    <source>
        <dbReference type="ARBA" id="ARBA00001936"/>
    </source>
</evidence>
<dbReference type="GO" id="GO:0003677">
    <property type="term" value="F:DNA binding"/>
    <property type="evidence" value="ECO:0007669"/>
    <property type="project" value="InterPro"/>
</dbReference>
<dbReference type="Proteomes" id="UP000636479">
    <property type="component" value="Unassembled WGS sequence"/>
</dbReference>
<dbReference type="InterPro" id="IPR036389">
    <property type="entry name" value="RNase_III_sf"/>
</dbReference>
<dbReference type="GO" id="GO:0046872">
    <property type="term" value="F:metal ion binding"/>
    <property type="evidence" value="ECO:0007669"/>
    <property type="project" value="UniProtKB-KW"/>
</dbReference>
<dbReference type="SUPFAM" id="SSF117916">
    <property type="entry name" value="Fe-S cluster assembly (FSCA) domain-like"/>
    <property type="match status" value="1"/>
</dbReference>
<comment type="caution">
    <text evidence="18">The sequence shown here is derived from an EMBL/GenBank/DDBJ whole genome shotgun (WGS) entry which is preliminary data.</text>
</comment>
<evidence type="ECO:0000259" key="16">
    <source>
        <dbReference type="PROSITE" id="PS51194"/>
    </source>
</evidence>
<evidence type="ECO:0000256" key="3">
    <source>
        <dbReference type="ARBA" id="ARBA00022723"/>
    </source>
</evidence>
<keyword evidence="19" id="KW-1185">Reference proteome</keyword>
<dbReference type="PROSITE" id="PS51194">
    <property type="entry name" value="HELICASE_CTER"/>
    <property type="match status" value="1"/>
</dbReference>
<evidence type="ECO:0000256" key="6">
    <source>
        <dbReference type="ARBA" id="ARBA00022801"/>
    </source>
</evidence>
<dbReference type="GO" id="GO:0005634">
    <property type="term" value="C:nucleus"/>
    <property type="evidence" value="ECO:0007669"/>
    <property type="project" value="TreeGrafter"/>
</dbReference>
<dbReference type="Pfam" id="PF04851">
    <property type="entry name" value="ResIII"/>
    <property type="match status" value="1"/>
</dbReference>
<dbReference type="InterPro" id="IPR000999">
    <property type="entry name" value="RNase_III_dom"/>
</dbReference>
<evidence type="ECO:0000256" key="7">
    <source>
        <dbReference type="ARBA" id="ARBA00022806"/>
    </source>
</evidence>
<dbReference type="GO" id="GO:0004525">
    <property type="term" value="F:ribonuclease III activity"/>
    <property type="evidence" value="ECO:0007669"/>
    <property type="project" value="InterPro"/>
</dbReference>
<dbReference type="GO" id="GO:0140535">
    <property type="term" value="C:intracellular protein-containing complex"/>
    <property type="evidence" value="ECO:0007669"/>
    <property type="project" value="UniProtKB-ARBA"/>
</dbReference>
<dbReference type="Pfam" id="PF00271">
    <property type="entry name" value="Helicase_C"/>
    <property type="match status" value="1"/>
</dbReference>
<dbReference type="PROSITE" id="PS00517">
    <property type="entry name" value="RNASE_3_1"/>
    <property type="match status" value="1"/>
</dbReference>
<feature type="domain" description="RNase III" evidence="14">
    <location>
        <begin position="1036"/>
        <end position="1177"/>
    </location>
</feature>
<dbReference type="InterPro" id="IPR005034">
    <property type="entry name" value="Dicer_dimerisation"/>
</dbReference>
<dbReference type="Pfam" id="PF00636">
    <property type="entry name" value="Ribonuclease_3"/>
    <property type="match status" value="2"/>
</dbReference>
<keyword evidence="7" id="KW-0347">Helicase</keyword>
<dbReference type="FunFam" id="3.30.300.130:FF:000005">
    <property type="entry name" value="Mitotic spindle-associated mmxd complex subunit"/>
    <property type="match status" value="1"/>
</dbReference>
<keyword evidence="11" id="KW-0943">RNA-mediated gene silencing</keyword>
<dbReference type="GeneID" id="59349189"/>
<feature type="domain" description="Helicase C-terminal" evidence="16">
    <location>
        <begin position="495"/>
        <end position="654"/>
    </location>
</feature>
<evidence type="ECO:0000256" key="9">
    <source>
        <dbReference type="ARBA" id="ARBA00022840"/>
    </source>
</evidence>
<gene>
    <name evidence="18" type="ORF">MIND_01007600</name>
</gene>
<dbReference type="PANTHER" id="PTHR14950">
    <property type="entry name" value="DICER-RELATED"/>
    <property type="match status" value="1"/>
</dbReference>
<dbReference type="GO" id="GO:0003723">
    <property type="term" value="F:RNA binding"/>
    <property type="evidence" value="ECO:0007669"/>
    <property type="project" value="UniProtKB-UniRule"/>
</dbReference>
<dbReference type="EMBL" id="JACAZF010000009">
    <property type="protein sequence ID" value="KAF7294704.1"/>
    <property type="molecule type" value="Genomic_DNA"/>
</dbReference>
<proteinExistence type="inferred from homology"/>
<dbReference type="SUPFAM" id="SSF69065">
    <property type="entry name" value="RNase III domain-like"/>
    <property type="match status" value="2"/>
</dbReference>
<keyword evidence="4" id="KW-0677">Repeat</keyword>
<keyword evidence="12" id="KW-0464">Manganese</keyword>
<dbReference type="Pfam" id="PF03368">
    <property type="entry name" value="Dicer_dimer"/>
    <property type="match status" value="1"/>
</dbReference>
<feature type="domain" description="RNase III" evidence="14">
    <location>
        <begin position="1213"/>
        <end position="1360"/>
    </location>
</feature>
<dbReference type="Gene3D" id="3.30.300.130">
    <property type="entry name" value="Fe-S cluster assembly (FSCA)"/>
    <property type="match status" value="1"/>
</dbReference>
<dbReference type="InterPro" id="IPR001650">
    <property type="entry name" value="Helicase_C-like"/>
</dbReference>
<dbReference type="GO" id="GO:0004386">
    <property type="term" value="F:helicase activity"/>
    <property type="evidence" value="ECO:0007669"/>
    <property type="project" value="UniProtKB-KW"/>
</dbReference>
<dbReference type="PROSITE" id="PS51327">
    <property type="entry name" value="DICER_DSRBF"/>
    <property type="match status" value="1"/>
</dbReference>
<evidence type="ECO:0000256" key="13">
    <source>
        <dbReference type="PROSITE-ProRule" id="PRU00657"/>
    </source>
</evidence>
<reference evidence="18" key="1">
    <citation type="submission" date="2020-05" db="EMBL/GenBank/DDBJ databases">
        <title>Mycena genomes resolve the evolution of fungal bioluminescence.</title>
        <authorList>
            <person name="Tsai I.J."/>
        </authorList>
    </citation>
    <scope>NUCLEOTIDE SEQUENCE</scope>
    <source>
        <strain evidence="18">171206Taipei</strain>
    </source>
</reference>
<keyword evidence="6" id="KW-0378">Hydrolase</keyword>
<dbReference type="InterPro" id="IPR034904">
    <property type="entry name" value="FSCA_dom_sf"/>
</dbReference>
<dbReference type="InterPro" id="IPR038248">
    <property type="entry name" value="Dicer_dimer_sf"/>
</dbReference>
<dbReference type="Pfam" id="PF01883">
    <property type="entry name" value="FeS_assembly_P"/>
    <property type="match status" value="1"/>
</dbReference>
<dbReference type="Gene3D" id="1.10.1520.10">
    <property type="entry name" value="Ribonuclease III domain"/>
    <property type="match status" value="2"/>
</dbReference>
<dbReference type="CDD" id="cd00593">
    <property type="entry name" value="RIBOc"/>
    <property type="match status" value="2"/>
</dbReference>
<dbReference type="PROSITE" id="PS50142">
    <property type="entry name" value="RNASE_3_2"/>
    <property type="match status" value="2"/>
</dbReference>
<dbReference type="Gene3D" id="3.30.160.380">
    <property type="entry name" value="Dicer dimerisation domain"/>
    <property type="match status" value="1"/>
</dbReference>
<dbReference type="InterPro" id="IPR014001">
    <property type="entry name" value="Helicase_ATP-bd"/>
</dbReference>
<dbReference type="SUPFAM" id="SSF52540">
    <property type="entry name" value="P-loop containing nucleoside triphosphate hydrolases"/>
    <property type="match status" value="1"/>
</dbReference>
<dbReference type="SMART" id="SM00535">
    <property type="entry name" value="RIBOc"/>
    <property type="match status" value="2"/>
</dbReference>
<feature type="domain" description="Helicase ATP-binding" evidence="15">
    <location>
        <begin position="186"/>
        <end position="359"/>
    </location>
</feature>
<feature type="domain" description="Dicer dsRNA-binding fold" evidence="17">
    <location>
        <begin position="674"/>
        <end position="771"/>
    </location>
</feature>
<organism evidence="18 19">
    <name type="scientific">Mycena indigotica</name>
    <dbReference type="NCBI Taxonomy" id="2126181"/>
    <lineage>
        <taxon>Eukaryota</taxon>
        <taxon>Fungi</taxon>
        <taxon>Dikarya</taxon>
        <taxon>Basidiomycota</taxon>
        <taxon>Agaricomycotina</taxon>
        <taxon>Agaricomycetes</taxon>
        <taxon>Agaricomycetidae</taxon>
        <taxon>Agaricales</taxon>
        <taxon>Marasmiineae</taxon>
        <taxon>Mycenaceae</taxon>
        <taxon>Mycena</taxon>
    </lineage>
</organism>
<keyword evidence="5" id="KW-0547">Nucleotide-binding</keyword>
<dbReference type="GO" id="GO:0007059">
    <property type="term" value="P:chromosome segregation"/>
    <property type="evidence" value="ECO:0007669"/>
    <property type="project" value="UniProtKB-KW"/>
</dbReference>
<comment type="cofactor">
    <cofactor evidence="1">
        <name>Mn(2+)</name>
        <dbReference type="ChEBI" id="CHEBI:29035"/>
    </cofactor>
</comment>
<evidence type="ECO:0000256" key="11">
    <source>
        <dbReference type="ARBA" id="ARBA00023158"/>
    </source>
</evidence>
<dbReference type="CDD" id="cd18034">
    <property type="entry name" value="DEXHc_dicer"/>
    <property type="match status" value="1"/>
</dbReference>
<evidence type="ECO:0000256" key="8">
    <source>
        <dbReference type="ARBA" id="ARBA00022829"/>
    </source>
</evidence>
<dbReference type="PANTHER" id="PTHR14950:SF37">
    <property type="entry name" value="ENDORIBONUCLEASE DICER"/>
    <property type="match status" value="1"/>
</dbReference>
<sequence>MVEVYNPNPTIFAPTKASRAAPLWLHDAESDANADESDDAPEPIDNEEIFDLIRSIADPEHPNTLEELRVVSAPQISIQGNRVHVEFTPTVPHCGMSTLIGLSIRVRLLRALPSRFKVDITLKPGSHQSELAVNKQLNDKERVAAALENPALVQTVEHTLENAYRRGQPTMTTGQDMVPRLYQEEILERAQQENIIAALDTGTGKTFISLLLIKWISSTRTNAKTVFLVPKAALVQQQAEFITSKSALRVDRLWGAMADIPLSDKEAWQRKLSLHDVAVMTPQILVNLLTHGLWSMEQISLLIFDECHHTQKSHPYNVIMRGYFQLSDSVRPKIFGMTASPIWNIRDVLGSMAVLERSLDAAIVTVSRHLKEMHVYTPKAVEEVKLYKVQVDANLTWTLMDYLDVFVTLFDQLSIDWDSVRRRHHSTRNNLGLHCASLCVYLEVTCALQKADLKELVFIGIADEVAQVQSILNEYVYLVEPGSMSLTHCSNKLYTLVDILLAHMTSDSYGIVFVEQRQTAACLAHLLPLIPELVGLVRCGALLGHKEGNDSLPVIFGSNLTPQETIQAFRERHINLVIATSVADEGLDFPACNLVVRFDAMHHIIDYVQSRGRARTEASTFVVMVEEGNKAELNRYQLFTEKEPTLKLLYEEDRDTGANDPNELTPRESFAIGSTGAILTYDNAGAILSKLCSRLPRDVVHQPKYSGDFEVTLVLPPSLCLPREELCYTGPAKKSKREAKRAVAFAAVKRLFELGVLDERLLPCPKTVVDDAAVVAQVEQIPKMMGVLVKDPWTTTHSDELWIHTIKIAEQCVAGLITGTRLVPAKLKSIFSLEGQRLNFNMSPSDARELLYRYTKECIWTRISSSPIAHPLNFYIVPVLDSQPDWAAIHQFLAPPNPDIEKTWQHISESHYGRILVRNVNLTGHIFLLRSIRRDLSPMSTPPADAVEAGFPTYREYWTQKWTGRQDTRNYGPFVPLDGPLLELIPVSRLTPPDLSARPVLYPLGCCRIIDIPHGLQDVLLVLPALYRRLTSVYRAGQLRKSLSLPPISDNILVEALTIPSANVDYSNQRLETLGDAVLQLCTSVHVFNQLPFANEGELSKGRQNCVSNRFLLYRGKEIGIESFLICETMGMKLWLSDIQRNPSDSHGERCVARELPRRSLQETMESILGASYITGGIDMALATGQALGMNLGGAVPWQVRYAKANSPVPDMFYDLQERLGYSFNSGVLLLEALTHPSFDNQATNSYQRLEFLGDAVIYLVVMDYMYRTFPDSTPDQLAWPRTRAVAAPAQAMLAIKRLKLDKLLLANNVALSKEIDDWVPRLANCSGEEIIKCGWKYDPPKALSDVFESVIGAVLVDSHYDWDKTSAVVEYCMEEVLPVLGPFVPRDPVTELLEWAAKAGCRIDKHIDFRKSAEGVSVWAHNVYVCGPIEGTGSVAKQLAAVDALPLLKNCLENVCNCTRNAS</sequence>
<evidence type="ECO:0000256" key="10">
    <source>
        <dbReference type="ARBA" id="ARBA00022842"/>
    </source>
</evidence>
<evidence type="ECO:0000313" key="18">
    <source>
        <dbReference type="EMBL" id="KAF7294704.1"/>
    </source>
</evidence>
<evidence type="ECO:0000256" key="2">
    <source>
        <dbReference type="ARBA" id="ARBA00010381"/>
    </source>
</evidence>
<dbReference type="InterPro" id="IPR002744">
    <property type="entry name" value="MIP18-like"/>
</dbReference>
<dbReference type="GO" id="GO:1990229">
    <property type="term" value="C:iron-sulfur cluster assembly complex"/>
    <property type="evidence" value="ECO:0007669"/>
    <property type="project" value="UniProtKB-ARBA"/>
</dbReference>
<evidence type="ECO:0000256" key="12">
    <source>
        <dbReference type="ARBA" id="ARBA00023211"/>
    </source>
</evidence>
<keyword evidence="8" id="KW-0159">Chromosome partition</keyword>
<protein>
    <submittedName>
        <fullName evidence="18">Uncharacterized protein</fullName>
    </submittedName>
</protein>
<dbReference type="SMART" id="SM00490">
    <property type="entry name" value="HELICc"/>
    <property type="match status" value="1"/>
</dbReference>
<dbReference type="InterPro" id="IPR006935">
    <property type="entry name" value="Helicase/UvrB_N"/>
</dbReference>
<keyword evidence="10" id="KW-0460">Magnesium</keyword>
<keyword evidence="13" id="KW-0694">RNA-binding</keyword>
<dbReference type="SMART" id="SM00487">
    <property type="entry name" value="DEXDc"/>
    <property type="match status" value="1"/>
</dbReference>
<comment type="similarity">
    <text evidence="2">Belongs to the MIP18 family.</text>
</comment>
<evidence type="ECO:0000259" key="17">
    <source>
        <dbReference type="PROSITE" id="PS51327"/>
    </source>
</evidence>
<dbReference type="Gene3D" id="3.40.50.300">
    <property type="entry name" value="P-loop containing nucleotide triphosphate hydrolases"/>
    <property type="match status" value="2"/>
</dbReference>
<keyword evidence="9" id="KW-0067">ATP-binding</keyword>
<dbReference type="GO" id="GO:0005524">
    <property type="term" value="F:ATP binding"/>
    <property type="evidence" value="ECO:0007669"/>
    <property type="project" value="UniProtKB-KW"/>
</dbReference>